<proteinExistence type="inferred from homology"/>
<reference evidence="6 7" key="2">
    <citation type="submission" date="2021-01" db="EMBL/GenBank/DDBJ databases">
        <title>Genomic Encyclopedia of Type Strains, Phase IV (KMG-IV): sequencing the most valuable type-strain genomes for metagenomic binning, comparative biology and taxonomic classification.</title>
        <authorList>
            <person name="Goeker M."/>
        </authorList>
    </citation>
    <scope>NUCLEOTIDE SEQUENCE [LARGE SCALE GENOMIC DNA]</scope>
    <source>
        <strain evidence="6 7">DSM 6130</strain>
    </source>
</reference>
<dbReference type="GO" id="GO:0004364">
    <property type="term" value="F:glutathione transferase activity"/>
    <property type="evidence" value="ECO:0007669"/>
    <property type="project" value="UniProtKB-EC"/>
</dbReference>
<dbReference type="Proteomes" id="UP000758856">
    <property type="component" value="Unassembled WGS sequence"/>
</dbReference>
<dbReference type="InterPro" id="IPR036282">
    <property type="entry name" value="Glutathione-S-Trfase_C_sf"/>
</dbReference>
<evidence type="ECO:0000313" key="5">
    <source>
        <dbReference type="EMBL" id="GLK56125.1"/>
    </source>
</evidence>
<dbReference type="CDD" id="cd03180">
    <property type="entry name" value="GST_C_2"/>
    <property type="match status" value="1"/>
</dbReference>
<dbReference type="CDD" id="cd03047">
    <property type="entry name" value="GST_N_2"/>
    <property type="match status" value="1"/>
</dbReference>
<dbReference type="Pfam" id="PF13417">
    <property type="entry name" value="GST_N_3"/>
    <property type="match status" value="1"/>
</dbReference>
<comment type="similarity">
    <text evidence="1">Belongs to the GST superfamily.</text>
</comment>
<dbReference type="SFLD" id="SFLDG00358">
    <property type="entry name" value="Main_(cytGST)"/>
    <property type="match status" value="1"/>
</dbReference>
<protein>
    <submittedName>
        <fullName evidence="5">Glutathione S-transferase</fullName>
        <ecNumber evidence="6">2.5.1.18</ecNumber>
    </submittedName>
</protein>
<evidence type="ECO:0000313" key="8">
    <source>
        <dbReference type="Proteomes" id="UP001143400"/>
    </source>
</evidence>
<reference evidence="5" key="1">
    <citation type="journal article" date="2014" name="Int. J. Syst. Evol. Microbiol.">
        <title>Complete genome sequence of Corynebacterium casei LMG S-19264T (=DSM 44701T), isolated from a smear-ripened cheese.</title>
        <authorList>
            <consortium name="US DOE Joint Genome Institute (JGI-PGF)"/>
            <person name="Walter F."/>
            <person name="Albersmeier A."/>
            <person name="Kalinowski J."/>
            <person name="Ruckert C."/>
        </authorList>
    </citation>
    <scope>NUCLEOTIDE SEQUENCE</scope>
    <source>
        <strain evidence="5">VKM B-1606</strain>
    </source>
</reference>
<dbReference type="Gene3D" id="3.40.30.10">
    <property type="entry name" value="Glutaredoxin"/>
    <property type="match status" value="1"/>
</dbReference>
<dbReference type="EMBL" id="BSFF01000002">
    <property type="protein sequence ID" value="GLK56125.1"/>
    <property type="molecule type" value="Genomic_DNA"/>
</dbReference>
<evidence type="ECO:0000259" key="4">
    <source>
        <dbReference type="PROSITE" id="PS50405"/>
    </source>
</evidence>
<reference evidence="5" key="3">
    <citation type="submission" date="2023-01" db="EMBL/GenBank/DDBJ databases">
        <authorList>
            <person name="Sun Q."/>
            <person name="Evtushenko L."/>
        </authorList>
    </citation>
    <scope>NUCLEOTIDE SEQUENCE</scope>
    <source>
        <strain evidence="5">VKM B-1606</strain>
    </source>
</reference>
<dbReference type="EMBL" id="JAFBCY010000001">
    <property type="protein sequence ID" value="MBM7850831.1"/>
    <property type="molecule type" value="Genomic_DNA"/>
</dbReference>
<comment type="caution">
    <text evidence="5">The sequence shown here is derived from an EMBL/GenBank/DDBJ whole genome shotgun (WGS) entry which is preliminary data.</text>
</comment>
<dbReference type="InterPro" id="IPR010987">
    <property type="entry name" value="Glutathione-S-Trfase_C-like"/>
</dbReference>
<feature type="domain" description="GST C-terminal" evidence="4">
    <location>
        <begin position="99"/>
        <end position="228"/>
    </location>
</feature>
<dbReference type="EC" id="2.5.1.18" evidence="6"/>
<dbReference type="InterPro" id="IPR036249">
    <property type="entry name" value="Thioredoxin-like_sf"/>
</dbReference>
<dbReference type="InterPro" id="IPR004045">
    <property type="entry name" value="Glutathione_S-Trfase_N"/>
</dbReference>
<sequence length="228" mass="25607">MSVESPGDGLSPELTLWGRRNSLNVQKALWLLGELGLPHRHVPAGGSFGRLDELRARGLNPHGRVPVLEDGDGVAVWESHAILRYLAARYGGGAFWPAAPEARAQIDGWMDWAQTALQPAFLGGVFWGFYRTPDERRDWAAINASLARCAALFGLLDEVLADRPFLAGDRLSLADIAAGTTLYRYFSLEIERPPLPRVEAWRDRLYQRPAYREHVMLPFDELRGRLEY</sequence>
<dbReference type="SFLD" id="SFLDG01150">
    <property type="entry name" value="Main.1:_Beta-like"/>
    <property type="match status" value="1"/>
</dbReference>
<evidence type="ECO:0000256" key="1">
    <source>
        <dbReference type="ARBA" id="ARBA00007409"/>
    </source>
</evidence>
<organism evidence="5 8">
    <name type="scientific">Methylopila capsulata</name>
    <dbReference type="NCBI Taxonomy" id="61654"/>
    <lineage>
        <taxon>Bacteria</taxon>
        <taxon>Pseudomonadati</taxon>
        <taxon>Pseudomonadota</taxon>
        <taxon>Alphaproteobacteria</taxon>
        <taxon>Hyphomicrobiales</taxon>
        <taxon>Methylopilaceae</taxon>
        <taxon>Methylopila</taxon>
    </lineage>
</organism>
<dbReference type="RefSeq" id="WP_271206162.1">
    <property type="nucleotide sequence ID" value="NZ_BSFF01000002.1"/>
</dbReference>
<keyword evidence="7" id="KW-1185">Reference proteome</keyword>
<dbReference type="SUPFAM" id="SSF52833">
    <property type="entry name" value="Thioredoxin-like"/>
    <property type="match status" value="1"/>
</dbReference>
<dbReference type="Proteomes" id="UP001143400">
    <property type="component" value="Unassembled WGS sequence"/>
</dbReference>
<dbReference type="PANTHER" id="PTHR44051">
    <property type="entry name" value="GLUTATHIONE S-TRANSFERASE-RELATED"/>
    <property type="match status" value="1"/>
</dbReference>
<evidence type="ECO:0000313" key="7">
    <source>
        <dbReference type="Proteomes" id="UP000758856"/>
    </source>
</evidence>
<dbReference type="InterPro" id="IPR040079">
    <property type="entry name" value="Glutathione_S-Trfase"/>
</dbReference>
<evidence type="ECO:0000256" key="2">
    <source>
        <dbReference type="ARBA" id="ARBA00022679"/>
    </source>
</evidence>
<gene>
    <name evidence="5" type="ORF">GCM10008170_21440</name>
    <name evidence="6" type="ORF">JOD31_001043</name>
</gene>
<feature type="domain" description="GST N-terminal" evidence="3">
    <location>
        <begin position="12"/>
        <end position="94"/>
    </location>
</feature>
<name>A0A9W6MRU9_9HYPH</name>
<evidence type="ECO:0000313" key="6">
    <source>
        <dbReference type="EMBL" id="MBM7850831.1"/>
    </source>
</evidence>
<dbReference type="PROSITE" id="PS50404">
    <property type="entry name" value="GST_NTER"/>
    <property type="match status" value="1"/>
</dbReference>
<evidence type="ECO:0000259" key="3">
    <source>
        <dbReference type="PROSITE" id="PS50404"/>
    </source>
</evidence>
<dbReference type="SFLD" id="SFLDS00019">
    <property type="entry name" value="Glutathione_Transferase_(cytos"/>
    <property type="match status" value="1"/>
</dbReference>
<dbReference type="FunFam" id="3.40.30.10:FF:000039">
    <property type="entry name" value="Glutathione S-transferase domain"/>
    <property type="match status" value="1"/>
</dbReference>
<dbReference type="SUPFAM" id="SSF47616">
    <property type="entry name" value="GST C-terminal domain-like"/>
    <property type="match status" value="1"/>
</dbReference>
<keyword evidence="2 6" id="KW-0808">Transferase</keyword>
<dbReference type="Pfam" id="PF00043">
    <property type="entry name" value="GST_C"/>
    <property type="match status" value="1"/>
</dbReference>
<accession>A0A9W6MRU9</accession>
<dbReference type="InterPro" id="IPR004046">
    <property type="entry name" value="GST_C"/>
</dbReference>
<dbReference type="AlphaFoldDB" id="A0A9W6MRU9"/>
<dbReference type="PANTHER" id="PTHR44051:SF19">
    <property type="entry name" value="DISULFIDE-BOND OXIDOREDUCTASE YFCG"/>
    <property type="match status" value="1"/>
</dbReference>
<dbReference type="PROSITE" id="PS50405">
    <property type="entry name" value="GST_CTER"/>
    <property type="match status" value="1"/>
</dbReference>
<dbReference type="Gene3D" id="1.20.1050.10">
    <property type="match status" value="1"/>
</dbReference>